<evidence type="ECO:0000256" key="1">
    <source>
        <dbReference type="ARBA" id="ARBA00004141"/>
    </source>
</evidence>
<keyword evidence="4" id="KW-0677">Repeat</keyword>
<dbReference type="PANTHER" id="PTHR12226">
    <property type="entry name" value="MANNOSE-P-DOLICHOL UTILIZATION DEFECT 1 LEC35 -RELATED"/>
    <property type="match status" value="1"/>
</dbReference>
<reference evidence="9" key="1">
    <citation type="submission" date="2021-01" db="EMBL/GenBank/DDBJ databases">
        <authorList>
            <person name="Corre E."/>
            <person name="Pelletier E."/>
            <person name="Niang G."/>
            <person name="Scheremetjew M."/>
            <person name="Finn R."/>
            <person name="Kale V."/>
            <person name="Holt S."/>
            <person name="Cochrane G."/>
            <person name="Meng A."/>
            <person name="Brown T."/>
            <person name="Cohen L."/>
        </authorList>
    </citation>
    <scope>NUCLEOTIDE SEQUENCE</scope>
    <source>
        <strain evidence="9">SAG 36.94</strain>
    </source>
</reference>
<evidence type="ECO:0000256" key="3">
    <source>
        <dbReference type="ARBA" id="ARBA00022692"/>
    </source>
</evidence>
<feature type="transmembrane region" description="Helical" evidence="8">
    <location>
        <begin position="221"/>
        <end position="240"/>
    </location>
</feature>
<dbReference type="PANTHER" id="PTHR12226:SF2">
    <property type="entry name" value="MANNOSE-P-DOLICHOL UTILIZATION DEFECT 1 PROTEIN"/>
    <property type="match status" value="1"/>
</dbReference>
<evidence type="ECO:0000256" key="5">
    <source>
        <dbReference type="ARBA" id="ARBA00022989"/>
    </source>
</evidence>
<feature type="transmembrane region" description="Helical" evidence="8">
    <location>
        <begin position="110"/>
        <end position="127"/>
    </location>
</feature>
<evidence type="ECO:0000313" key="9">
    <source>
        <dbReference type="EMBL" id="CAD9231261.1"/>
    </source>
</evidence>
<dbReference type="SMART" id="SM00679">
    <property type="entry name" value="CTNS"/>
    <property type="match status" value="2"/>
</dbReference>
<dbReference type="AlphaFoldDB" id="A0A7S1TDQ5"/>
<keyword evidence="6 8" id="KW-0472">Membrane</keyword>
<feature type="transmembrane region" description="Helical" evidence="8">
    <location>
        <begin position="134"/>
        <end position="152"/>
    </location>
</feature>
<keyword evidence="3 8" id="KW-0812">Transmembrane</keyword>
<dbReference type="Pfam" id="PF04193">
    <property type="entry name" value="PQ-loop"/>
    <property type="match status" value="2"/>
</dbReference>
<proteinExistence type="inferred from homology"/>
<evidence type="ECO:0000256" key="2">
    <source>
        <dbReference type="ARBA" id="ARBA00022448"/>
    </source>
</evidence>
<keyword evidence="5 8" id="KW-1133">Transmembrane helix</keyword>
<evidence type="ECO:0000256" key="7">
    <source>
        <dbReference type="ARBA" id="ARBA00038475"/>
    </source>
</evidence>
<name>A0A7S1TDQ5_9RHOD</name>
<dbReference type="EMBL" id="HBGH01006249">
    <property type="protein sequence ID" value="CAD9231261.1"/>
    <property type="molecule type" value="Transcribed_RNA"/>
</dbReference>
<dbReference type="Gene3D" id="1.20.1280.290">
    <property type="match status" value="2"/>
</dbReference>
<dbReference type="InterPro" id="IPR006603">
    <property type="entry name" value="PQ-loop_rpt"/>
</dbReference>
<protein>
    <recommendedName>
        <fullName evidence="10">Mannose-P-dolichol utilization defect 1 protein homolog</fullName>
    </recommendedName>
</protein>
<accession>A0A7S1TDQ5</accession>
<evidence type="ECO:0000256" key="6">
    <source>
        <dbReference type="ARBA" id="ARBA00023136"/>
    </source>
</evidence>
<comment type="similarity">
    <text evidence="7">Belongs to the MPDU1 (TC 2.A.43.3) family.</text>
</comment>
<evidence type="ECO:0000256" key="4">
    <source>
        <dbReference type="ARBA" id="ARBA00022737"/>
    </source>
</evidence>
<gene>
    <name evidence="9" type="ORF">CCAE0312_LOCUS3317</name>
</gene>
<comment type="subcellular location">
    <subcellularLocation>
        <location evidence="1">Membrane</location>
        <topology evidence="1">Multi-pass membrane protein</topology>
    </subcellularLocation>
</comment>
<sequence length="272" mass="29568">MIVGFLSGINGVRIERREGRVCVGERRGGVSTVVCVGGGVEMAQNLSRLVGYGIVVGSVLYKVPQLVRIVRSGSSRGISAAMYSLDTVGTGLSAAYAYRMRFPVSAVGELYPVLTTNVAIMGLLYQYGEPRERVMLVLVLVVGVIGAWAFVLRQAYSVAAFQALQLLSIPVVNISRIPQIWRNFRRQSTGELAPSTLFLAFIGSSLRMITTRLQLRDSAVFHGFLFGSLFNLVLLLQVALRCSKMPFTGPTKYSVSSDCLGHSILRNKVPEG</sequence>
<evidence type="ECO:0008006" key="10">
    <source>
        <dbReference type="Google" id="ProtNLM"/>
    </source>
</evidence>
<organism evidence="9">
    <name type="scientific">Compsopogon caeruleus</name>
    <dbReference type="NCBI Taxonomy" id="31354"/>
    <lineage>
        <taxon>Eukaryota</taxon>
        <taxon>Rhodophyta</taxon>
        <taxon>Compsopogonophyceae</taxon>
        <taxon>Compsopogonales</taxon>
        <taxon>Compsopogonaceae</taxon>
        <taxon>Compsopogon</taxon>
    </lineage>
</organism>
<dbReference type="GO" id="GO:0016020">
    <property type="term" value="C:membrane"/>
    <property type="evidence" value="ECO:0007669"/>
    <property type="project" value="UniProtKB-SubCell"/>
</dbReference>
<keyword evidence="2" id="KW-0813">Transport</keyword>
<evidence type="ECO:0000256" key="8">
    <source>
        <dbReference type="SAM" id="Phobius"/>
    </source>
</evidence>
<dbReference type="InterPro" id="IPR016817">
    <property type="entry name" value="MannP-dilichol_defect-1"/>
</dbReference>